<feature type="compositionally biased region" description="Pro residues" evidence="1">
    <location>
        <begin position="617"/>
        <end position="627"/>
    </location>
</feature>
<feature type="compositionally biased region" description="Basic and acidic residues" evidence="1">
    <location>
        <begin position="492"/>
        <end position="501"/>
    </location>
</feature>
<feature type="compositionally biased region" description="Polar residues" evidence="1">
    <location>
        <begin position="572"/>
        <end position="591"/>
    </location>
</feature>
<feature type="compositionally biased region" description="Basic residues" evidence="1">
    <location>
        <begin position="475"/>
        <end position="488"/>
    </location>
</feature>
<keyword evidence="3" id="KW-1185">Reference proteome</keyword>
<feature type="region of interest" description="Disordered" evidence="1">
    <location>
        <begin position="1"/>
        <end position="681"/>
    </location>
</feature>
<feature type="compositionally biased region" description="Basic and acidic residues" evidence="1">
    <location>
        <begin position="515"/>
        <end position="524"/>
    </location>
</feature>
<feature type="compositionally biased region" description="Polar residues" evidence="1">
    <location>
        <begin position="54"/>
        <end position="66"/>
    </location>
</feature>
<feature type="compositionally biased region" description="Low complexity" evidence="1">
    <location>
        <begin position="395"/>
        <end position="410"/>
    </location>
</feature>
<feature type="compositionally biased region" description="Pro residues" evidence="1">
    <location>
        <begin position="248"/>
        <end position="259"/>
    </location>
</feature>
<gene>
    <name evidence="2" type="ORF">V5O48_002946</name>
</gene>
<feature type="compositionally biased region" description="Basic and acidic residues" evidence="1">
    <location>
        <begin position="351"/>
        <end position="375"/>
    </location>
</feature>
<feature type="compositionally biased region" description="Polar residues" evidence="1">
    <location>
        <begin position="145"/>
        <end position="167"/>
    </location>
</feature>
<feature type="compositionally biased region" description="Acidic residues" evidence="1">
    <location>
        <begin position="7"/>
        <end position="21"/>
    </location>
</feature>
<reference evidence="2 3" key="1">
    <citation type="submission" date="2024-02" db="EMBL/GenBank/DDBJ databases">
        <title>A draft genome for the cacao thread blight pathogen Marasmius crinis-equi.</title>
        <authorList>
            <person name="Cohen S.P."/>
            <person name="Baruah I.K."/>
            <person name="Amoako-Attah I."/>
            <person name="Bukari Y."/>
            <person name="Meinhardt L.W."/>
            <person name="Bailey B.A."/>
        </authorList>
    </citation>
    <scope>NUCLEOTIDE SEQUENCE [LARGE SCALE GENOMIC DNA]</scope>
    <source>
        <strain evidence="2 3">GH-76</strain>
    </source>
</reference>
<feature type="compositionally biased region" description="Polar residues" evidence="1">
    <location>
        <begin position="28"/>
        <end position="46"/>
    </location>
</feature>
<comment type="caution">
    <text evidence="2">The sequence shown here is derived from an EMBL/GenBank/DDBJ whole genome shotgun (WGS) entry which is preliminary data.</text>
</comment>
<sequence>MEGLSLFEDEVIADSEGEDDFFAPVNRARTTGNDSNVSQFTANPNNRDPVANFTPITSTKASTIENASSSSAGPPARPRPRPKPAYKSAQSHQADSSVSNGTSESSEVSKSRSTLNAEANSVLLDFAAVPSIADRAKMRRRDTKATPTSTPLDFTPPSKSNAISKKNSPIEVLEITSDEDELALEPAPTKKKRKSKVATSNNKTPKSPARRSKGVQPPPQADSSQPSLPMATSPVLPAIPLTNTTMPPSDPPPSTPLEHPPIAVMPKLPGDQGSSSRATSLSPSKRKRSSERDELEGEDMSMDIDKQLMPPPPVVMIPSTKKPAKARKTKEKKDSDDAEGGGKKKTASKKAAKEAREKKTKDKGKGKVKEPEVFKSAEFVDDDDVDDLFGDERPASSSTGGAPATSSSPRSRQKSSEPSTRPEPVEIEEVEPPRKKQKTDKRTQVESDVSAKKRKQNVVMSDEEDVEEAEEVVTKKRNGSSKKTKAKSSKNSSDEVDHIDQELPGPLGDSGADALPKENVDPKPDTPAPAPAKTTVDETPSKPTYTPISSRYSVAPRTKSTPMSELIRKVNAQPNSPFHSPAASASKQSAMGTAYSPYLKSSKSMLSRIAPLHPNRRPPPPPLPPPPPKKKTKKELEREEKWEEELVESVGGLTEWAALSEQERKDMRRMKREQEMYGYDD</sequence>
<evidence type="ECO:0000313" key="2">
    <source>
        <dbReference type="EMBL" id="KAL0579053.1"/>
    </source>
</evidence>
<feature type="compositionally biased region" description="Acidic residues" evidence="1">
    <location>
        <begin position="293"/>
        <end position="302"/>
    </location>
</feature>
<accession>A0ABR3FU72</accession>
<feature type="compositionally biased region" description="Basic and acidic residues" evidence="1">
    <location>
        <begin position="440"/>
        <end position="451"/>
    </location>
</feature>
<feature type="compositionally biased region" description="Acidic residues" evidence="1">
    <location>
        <begin position="461"/>
        <end position="471"/>
    </location>
</feature>
<dbReference type="Proteomes" id="UP001465976">
    <property type="component" value="Unassembled WGS sequence"/>
</dbReference>
<feature type="compositionally biased region" description="Low complexity" evidence="1">
    <location>
        <begin position="96"/>
        <end position="114"/>
    </location>
</feature>
<name>A0ABR3FU72_9AGAR</name>
<dbReference type="EMBL" id="JBAHYK010000073">
    <property type="protein sequence ID" value="KAL0579053.1"/>
    <property type="molecule type" value="Genomic_DNA"/>
</dbReference>
<protein>
    <submittedName>
        <fullName evidence="2">Uncharacterized protein</fullName>
    </submittedName>
</protein>
<feature type="compositionally biased region" description="Polar residues" evidence="1">
    <location>
        <begin position="541"/>
        <end position="563"/>
    </location>
</feature>
<evidence type="ECO:0000313" key="3">
    <source>
        <dbReference type="Proteomes" id="UP001465976"/>
    </source>
</evidence>
<feature type="compositionally biased region" description="Acidic residues" evidence="1">
    <location>
        <begin position="379"/>
        <end position="389"/>
    </location>
</feature>
<evidence type="ECO:0000256" key="1">
    <source>
        <dbReference type="SAM" id="MobiDB-lite"/>
    </source>
</evidence>
<feature type="compositionally biased region" description="Polar residues" evidence="1">
    <location>
        <begin position="272"/>
        <end position="283"/>
    </location>
</feature>
<organism evidence="2 3">
    <name type="scientific">Marasmius crinis-equi</name>
    <dbReference type="NCBI Taxonomy" id="585013"/>
    <lineage>
        <taxon>Eukaryota</taxon>
        <taxon>Fungi</taxon>
        <taxon>Dikarya</taxon>
        <taxon>Basidiomycota</taxon>
        <taxon>Agaricomycotina</taxon>
        <taxon>Agaricomycetes</taxon>
        <taxon>Agaricomycetidae</taxon>
        <taxon>Agaricales</taxon>
        <taxon>Marasmiineae</taxon>
        <taxon>Marasmiaceae</taxon>
        <taxon>Marasmius</taxon>
    </lineage>
</organism>
<proteinExistence type="predicted"/>